<feature type="chain" id="PRO_5047450483" evidence="2">
    <location>
        <begin position="23"/>
        <end position="113"/>
    </location>
</feature>
<gene>
    <name evidence="3" type="ORF">NGM99_00930</name>
</gene>
<reference evidence="3 4" key="1">
    <citation type="submission" date="2022-06" db="EMBL/GenBank/DDBJ databases">
        <title>Mesorhizobium sp. strain RP14 Genome sequencing and assembly.</title>
        <authorList>
            <person name="Kim I."/>
        </authorList>
    </citation>
    <scope>NUCLEOTIDE SEQUENCE [LARGE SCALE GENOMIC DNA]</scope>
    <source>
        <strain evidence="4">RP14(2022)</strain>
    </source>
</reference>
<feature type="signal peptide" evidence="2">
    <location>
        <begin position="1"/>
        <end position="22"/>
    </location>
</feature>
<accession>A0ABT1C1H9</accession>
<keyword evidence="2" id="KW-0732">Signal</keyword>
<evidence type="ECO:0000313" key="3">
    <source>
        <dbReference type="EMBL" id="MCO6048353.1"/>
    </source>
</evidence>
<dbReference type="EMBL" id="JAMXQS010000001">
    <property type="protein sequence ID" value="MCO6048353.1"/>
    <property type="molecule type" value="Genomic_DNA"/>
</dbReference>
<comment type="caution">
    <text evidence="3">The sequence shown here is derived from an EMBL/GenBank/DDBJ whole genome shotgun (WGS) entry which is preliminary data.</text>
</comment>
<dbReference type="RefSeq" id="WP_252815170.1">
    <property type="nucleotide sequence ID" value="NZ_JAMXQS010000001.1"/>
</dbReference>
<evidence type="ECO:0000313" key="4">
    <source>
        <dbReference type="Proteomes" id="UP001205906"/>
    </source>
</evidence>
<keyword evidence="4" id="KW-1185">Reference proteome</keyword>
<feature type="compositionally biased region" description="Basic and acidic residues" evidence="1">
    <location>
        <begin position="54"/>
        <end position="72"/>
    </location>
</feature>
<name>A0ABT1C1H9_9HYPH</name>
<protein>
    <submittedName>
        <fullName evidence="3">Uncharacterized protein</fullName>
    </submittedName>
</protein>
<evidence type="ECO:0000256" key="1">
    <source>
        <dbReference type="SAM" id="MobiDB-lite"/>
    </source>
</evidence>
<feature type="region of interest" description="Disordered" evidence="1">
    <location>
        <begin position="54"/>
        <end position="73"/>
    </location>
</feature>
<proteinExistence type="predicted"/>
<sequence length="113" mass="12580">MKALTLPLLAASLLLPALPARAERACIDGNSAVSPCVRTYGSEKFIPRSGRKIIEPNRTRPQPEVRGPDKLKTFRNPNYLRQRRERIGPNIFYSGPDRNGNLSIGTCVRGFCN</sequence>
<organism evidence="3 4">
    <name type="scientific">Mesorhizobium liriopis</name>
    <dbReference type="NCBI Taxonomy" id="2953882"/>
    <lineage>
        <taxon>Bacteria</taxon>
        <taxon>Pseudomonadati</taxon>
        <taxon>Pseudomonadota</taxon>
        <taxon>Alphaproteobacteria</taxon>
        <taxon>Hyphomicrobiales</taxon>
        <taxon>Phyllobacteriaceae</taxon>
        <taxon>Mesorhizobium</taxon>
    </lineage>
</organism>
<evidence type="ECO:0000256" key="2">
    <source>
        <dbReference type="SAM" id="SignalP"/>
    </source>
</evidence>
<dbReference type="Proteomes" id="UP001205906">
    <property type="component" value="Unassembled WGS sequence"/>
</dbReference>